<dbReference type="InterPro" id="IPR012280">
    <property type="entry name" value="Semialdhyde_DH_dimer_dom"/>
</dbReference>
<dbReference type="GO" id="GO:0051287">
    <property type="term" value="F:NAD binding"/>
    <property type="evidence" value="ECO:0007669"/>
    <property type="project" value="InterPro"/>
</dbReference>
<feature type="domain" description="Semialdehyde dehydrogenase NAD-binding" evidence="2">
    <location>
        <begin position="7"/>
        <end position="102"/>
    </location>
</feature>
<dbReference type="Gene3D" id="3.40.50.720">
    <property type="entry name" value="NAD(P)-binding Rossmann-like Domain"/>
    <property type="match status" value="1"/>
</dbReference>
<dbReference type="SUPFAM" id="SSF55347">
    <property type="entry name" value="Glyceraldehyde-3-phosphate dehydrogenase-like, C-terminal domain"/>
    <property type="match status" value="1"/>
</dbReference>
<dbReference type="PANTHER" id="PTHR46278">
    <property type="entry name" value="DEHYDROGENASE, PUTATIVE-RELATED"/>
    <property type="match status" value="1"/>
</dbReference>
<feature type="domain" description="Semialdehyde dehydrogenase dimerisation" evidence="3">
    <location>
        <begin position="149"/>
        <end position="322"/>
    </location>
</feature>
<organism evidence="4 5">
    <name type="scientific">Granulicella mallensis</name>
    <dbReference type="NCBI Taxonomy" id="940614"/>
    <lineage>
        <taxon>Bacteria</taxon>
        <taxon>Pseudomonadati</taxon>
        <taxon>Acidobacteriota</taxon>
        <taxon>Terriglobia</taxon>
        <taxon>Terriglobales</taxon>
        <taxon>Acidobacteriaceae</taxon>
        <taxon>Granulicella</taxon>
    </lineage>
</organism>
<dbReference type="SUPFAM" id="SSF51735">
    <property type="entry name" value="NAD(P)-binding Rossmann-fold domains"/>
    <property type="match status" value="1"/>
</dbReference>
<dbReference type="EC" id="1.2.1.11" evidence="4"/>
<dbReference type="PIRSF" id="PIRSF000148">
    <property type="entry name" value="ASA_dh"/>
    <property type="match status" value="1"/>
</dbReference>
<accession>A0A7W8EC83</accession>
<dbReference type="CDD" id="cd17894">
    <property type="entry name" value="ASADH_USG1_N"/>
    <property type="match status" value="1"/>
</dbReference>
<dbReference type="InterPro" id="IPR036291">
    <property type="entry name" value="NAD(P)-bd_dom_sf"/>
</dbReference>
<dbReference type="PANTHER" id="PTHR46278:SF2">
    <property type="entry name" value="ASPARTATE-SEMIALDEHYDE DEHYDROGENASE"/>
    <property type="match status" value="1"/>
</dbReference>
<comment type="caution">
    <text evidence="4">The sequence shown here is derived from an EMBL/GenBank/DDBJ whole genome shotgun (WGS) entry which is preliminary data.</text>
</comment>
<reference evidence="4 5" key="1">
    <citation type="submission" date="2020-08" db="EMBL/GenBank/DDBJ databases">
        <title>Genomic Encyclopedia of Type Strains, Phase IV (KMG-V): Genome sequencing to study the core and pangenomes of soil and plant-associated prokaryotes.</title>
        <authorList>
            <person name="Whitman W."/>
        </authorList>
    </citation>
    <scope>NUCLEOTIDE SEQUENCE [LARGE SCALE GENOMIC DNA]</scope>
    <source>
        <strain evidence="4 5">X5P3</strain>
    </source>
</reference>
<dbReference type="Proteomes" id="UP000584867">
    <property type="component" value="Unassembled WGS sequence"/>
</dbReference>
<evidence type="ECO:0000313" key="5">
    <source>
        <dbReference type="Proteomes" id="UP000584867"/>
    </source>
</evidence>
<dbReference type="RefSeq" id="WP_184260560.1">
    <property type="nucleotide sequence ID" value="NZ_JACHIO010000031.1"/>
</dbReference>
<gene>
    <name evidence="4" type="ORF">HDF15_005013</name>
</gene>
<dbReference type="Pfam" id="PF01118">
    <property type="entry name" value="Semialdhyde_dh"/>
    <property type="match status" value="1"/>
</dbReference>
<evidence type="ECO:0000256" key="1">
    <source>
        <dbReference type="ARBA" id="ARBA00010584"/>
    </source>
</evidence>
<protein>
    <submittedName>
        <fullName evidence="4">Aspartate-semialdehyde dehydrogenase</fullName>
        <ecNumber evidence="4">1.2.1.11</ecNumber>
    </submittedName>
</protein>
<dbReference type="GO" id="GO:0008652">
    <property type="term" value="P:amino acid biosynthetic process"/>
    <property type="evidence" value="ECO:0007669"/>
    <property type="project" value="InterPro"/>
</dbReference>
<dbReference type="Gene3D" id="3.30.360.10">
    <property type="entry name" value="Dihydrodipicolinate Reductase, domain 2"/>
    <property type="match status" value="1"/>
</dbReference>
<comment type="similarity">
    <text evidence="1">Belongs to the aspartate-semialdehyde dehydrogenase family.</text>
</comment>
<dbReference type="GO" id="GO:0046983">
    <property type="term" value="F:protein dimerization activity"/>
    <property type="evidence" value="ECO:0007669"/>
    <property type="project" value="InterPro"/>
</dbReference>
<proteinExistence type="inferred from homology"/>
<evidence type="ECO:0000313" key="4">
    <source>
        <dbReference type="EMBL" id="MBB5066632.1"/>
    </source>
</evidence>
<keyword evidence="4" id="KW-0560">Oxidoreductase</keyword>
<dbReference type="GO" id="GO:0004073">
    <property type="term" value="F:aspartate-semialdehyde dehydrogenase activity"/>
    <property type="evidence" value="ECO:0007669"/>
    <property type="project" value="UniProtKB-EC"/>
</dbReference>
<dbReference type="Pfam" id="PF02774">
    <property type="entry name" value="Semialdhyde_dhC"/>
    <property type="match status" value="1"/>
</dbReference>
<dbReference type="CDD" id="cd18129">
    <property type="entry name" value="ASADH_C_USG1_like"/>
    <property type="match status" value="1"/>
</dbReference>
<dbReference type="InterPro" id="IPR000534">
    <property type="entry name" value="Semialdehyde_DH_NAD-bd"/>
</dbReference>
<sequence>MAGRVVRAAIVGASSILGKELADELNASLAAAWDLALFDTGDISGQVTAAGDEPMVIQEIGPVSFVGIDVVFFAGDAATTRKHWKDALTAGASVIDLSFALEGEKGTLVRCPWIETVEAGTTPAPDLTTKVVVPAHPAAVMLATVTARLRAQWKTARFVATVLEPASQQGREGLEELHQQTVGTLSFQSLPKDVYDAQVAFNLNATLGGAAKLDLSTLTAQVRRHFGAIAGAEASQALALQLLQAPVFNGYTASIFATFGEKLKQEDIARALQGGMVSVVAADDPGPSNMSVIEQSQMLVSVRAESHATNGFWLWMAADNLRLSARNASACAMELIALRPAGKVQ</sequence>
<evidence type="ECO:0000259" key="2">
    <source>
        <dbReference type="Pfam" id="PF01118"/>
    </source>
</evidence>
<name>A0A7W8EC83_9BACT</name>
<dbReference type="EMBL" id="JACHIO010000031">
    <property type="protein sequence ID" value="MBB5066632.1"/>
    <property type="molecule type" value="Genomic_DNA"/>
</dbReference>
<evidence type="ECO:0000259" key="3">
    <source>
        <dbReference type="Pfam" id="PF02774"/>
    </source>
</evidence>
<dbReference type="AlphaFoldDB" id="A0A7W8EC83"/>